<sequence length="1000" mass="109648">MHRAPGKYELNIRKSSAATRASASASATHRDITSVGSFTGARMTSIHPMSYMSTSFIREETEQDLKLSRQSRRALSILSDATTRDINTVIPLSKTRPSATVKAATGTTRSDHRSAHTTNSSEDAFWNPPAPPKSLRHGAATLFSGISPQEKATSSIFDLRPNIRTRSPERKPTQSSCGLVLTRVLPTNTNTGSPFKSRLFPMAGTSASSSSQSNGALTNSSVSKDSENLLVTASTSFNHPSSTLNESPKTDSPQFVQQMDNYGNQSYCEESDVGIVDEVPPQKKPYGVSALDFARKSIMQSAAVSPQNAIRKINRVAATSEGVPSLIDLLTATDAEDLEQSQLHTWQQKDASQRNSAKPNRAFMLRTDPLPPLRKDTAPSASKSFIPNIPGDPDSIENNMEDLVSRPNLEEKQIRTKKDAPEATEITKQENGLTRDTVMLDLRAPSTTPTGPGVDNNSTSPLLSLRASTMRKPAPYTPPTINERAMLRSSRMSGFRARGLDPKVFMSAGDLGVPRIQKRPLTVPVSPVFSKMHGKSRAMEESGPARSPFFEPKTTFRAKVNSPVVDHFKRTGPIRPQLRNNNIATLKKPEASLSAVNTSSQTQSTGQEYADLNNVPTSTSDARSINTEIATQFRSEAASQPNLDAIADIDNGSNYEGRVSRVYEGPSPVESLSSKAIFEQPDDQLLDGQSTRATAGSRLHGPSFSRRPLTQPIPFKFATDEILRRRHIMFQPRATPGLGTTNEGSSKTVEDNRMKTAEVLKRRLPPLVSYPVPFQFMTQRRAEAHIQQQQQQSHHHQDDGGAHINAHTTVTRRPSRLAGLLPLRSTTRVDGASSNAKASRFRRTVPISPELGRRAHVKALKPARFLLKKSTKELTQPHEFHFYTDQGREQGSDSRQNLERPSQTHSINHSRPITIHRPVKPLTEPVSPMIGEKRKRLRGSGETGYRKRLSNSPSRTNSSTNSSTKDASRPQGATTSAPSAQLNRPKGPIVINHTLTLNDL</sequence>
<feature type="compositionally biased region" description="Polar residues" evidence="1">
    <location>
        <begin position="899"/>
        <end position="911"/>
    </location>
</feature>
<evidence type="ECO:0000313" key="2">
    <source>
        <dbReference type="EMBL" id="ORZ11774.1"/>
    </source>
</evidence>
<dbReference type="RefSeq" id="XP_021879871.1">
    <property type="nucleotide sequence ID" value="XM_022024754.1"/>
</dbReference>
<evidence type="ECO:0008006" key="4">
    <source>
        <dbReference type="Google" id="ProtNLM"/>
    </source>
</evidence>
<gene>
    <name evidence="2" type="ORF">BCR41DRAFT_356904</name>
</gene>
<proteinExistence type="predicted"/>
<feature type="region of interest" description="Disordered" evidence="1">
    <location>
        <begin position="882"/>
        <end position="988"/>
    </location>
</feature>
<feature type="compositionally biased region" description="Low complexity" evidence="1">
    <location>
        <begin position="950"/>
        <end position="964"/>
    </location>
</feature>
<feature type="compositionally biased region" description="Low complexity" evidence="1">
    <location>
        <begin position="204"/>
        <end position="221"/>
    </location>
</feature>
<protein>
    <recommendedName>
        <fullName evidence="4">TPX2 central domain-containing protein</fullName>
    </recommendedName>
</protein>
<dbReference type="Proteomes" id="UP000193648">
    <property type="component" value="Unassembled WGS sequence"/>
</dbReference>
<feature type="region of interest" description="Disordered" evidence="1">
    <location>
        <begin position="365"/>
        <end position="394"/>
    </location>
</feature>
<dbReference type="InParanoid" id="A0A1Y2GIK0"/>
<organism evidence="2 3">
    <name type="scientific">Lobosporangium transversale</name>
    <dbReference type="NCBI Taxonomy" id="64571"/>
    <lineage>
        <taxon>Eukaryota</taxon>
        <taxon>Fungi</taxon>
        <taxon>Fungi incertae sedis</taxon>
        <taxon>Mucoromycota</taxon>
        <taxon>Mortierellomycotina</taxon>
        <taxon>Mortierellomycetes</taxon>
        <taxon>Mortierellales</taxon>
        <taxon>Mortierellaceae</taxon>
        <taxon>Lobosporangium</taxon>
    </lineage>
</organism>
<feature type="region of interest" description="Disordered" evidence="1">
    <location>
        <begin position="203"/>
        <end position="223"/>
    </location>
</feature>
<evidence type="ECO:0000313" key="3">
    <source>
        <dbReference type="Proteomes" id="UP000193648"/>
    </source>
</evidence>
<dbReference type="OrthoDB" id="1684416at2759"/>
<feature type="compositionally biased region" description="Polar residues" evidence="1">
    <location>
        <begin position="824"/>
        <end position="837"/>
    </location>
</feature>
<feature type="compositionally biased region" description="Polar residues" evidence="1">
    <location>
        <begin position="341"/>
        <end position="358"/>
    </location>
</feature>
<keyword evidence="3" id="KW-1185">Reference proteome</keyword>
<dbReference type="EMBL" id="MCFF01000027">
    <property type="protein sequence ID" value="ORZ11774.1"/>
    <property type="molecule type" value="Genomic_DNA"/>
</dbReference>
<evidence type="ECO:0000256" key="1">
    <source>
        <dbReference type="SAM" id="MobiDB-lite"/>
    </source>
</evidence>
<accession>A0A1Y2GIK0</accession>
<dbReference type="GeneID" id="33566598"/>
<feature type="region of interest" description="Disordered" evidence="1">
    <location>
        <begin position="784"/>
        <end position="803"/>
    </location>
</feature>
<feature type="region of interest" description="Disordered" evidence="1">
    <location>
        <begin position="97"/>
        <end position="127"/>
    </location>
</feature>
<feature type="region of interest" description="Disordered" evidence="1">
    <location>
        <begin position="589"/>
        <end position="621"/>
    </location>
</feature>
<dbReference type="AlphaFoldDB" id="A0A1Y2GIK0"/>
<feature type="compositionally biased region" description="Polar residues" evidence="1">
    <location>
        <begin position="594"/>
        <end position="607"/>
    </location>
</feature>
<feature type="compositionally biased region" description="Basic and acidic residues" evidence="1">
    <location>
        <begin position="415"/>
        <end position="428"/>
    </location>
</feature>
<feature type="region of interest" description="Disordered" evidence="1">
    <location>
        <begin position="415"/>
        <end position="435"/>
    </location>
</feature>
<reference evidence="2 3" key="1">
    <citation type="submission" date="2016-07" db="EMBL/GenBank/DDBJ databases">
        <title>Pervasive Adenine N6-methylation of Active Genes in Fungi.</title>
        <authorList>
            <consortium name="DOE Joint Genome Institute"/>
            <person name="Mondo S.J."/>
            <person name="Dannebaum R.O."/>
            <person name="Kuo R.C."/>
            <person name="Labutti K."/>
            <person name="Haridas S."/>
            <person name="Kuo A."/>
            <person name="Salamov A."/>
            <person name="Ahrendt S.R."/>
            <person name="Lipzen A."/>
            <person name="Sullivan W."/>
            <person name="Andreopoulos W.B."/>
            <person name="Clum A."/>
            <person name="Lindquist E."/>
            <person name="Daum C."/>
            <person name="Ramamoorthy G.K."/>
            <person name="Gryganskyi A."/>
            <person name="Culley D."/>
            <person name="Magnuson J.K."/>
            <person name="James T.Y."/>
            <person name="O'Malley M.A."/>
            <person name="Stajich J.E."/>
            <person name="Spatafora J.W."/>
            <person name="Visel A."/>
            <person name="Grigoriev I.V."/>
        </authorList>
    </citation>
    <scope>NUCLEOTIDE SEQUENCE [LARGE SCALE GENOMIC DNA]</scope>
    <source>
        <strain evidence="2 3">NRRL 3116</strain>
    </source>
</reference>
<feature type="compositionally biased region" description="Polar residues" evidence="1">
    <location>
        <begin position="971"/>
        <end position="982"/>
    </location>
</feature>
<comment type="caution">
    <text evidence="2">The sequence shown here is derived from an EMBL/GenBank/DDBJ whole genome shotgun (WGS) entry which is preliminary data.</text>
</comment>
<feature type="region of interest" description="Disordered" evidence="1">
    <location>
        <begin position="341"/>
        <end position="360"/>
    </location>
</feature>
<name>A0A1Y2GIK0_9FUNG</name>
<feature type="region of interest" description="Disordered" evidence="1">
    <location>
        <begin position="809"/>
        <end position="847"/>
    </location>
</feature>
<feature type="compositionally biased region" description="Basic and acidic residues" evidence="1">
    <location>
        <begin position="882"/>
        <end position="898"/>
    </location>
</feature>